<dbReference type="EMBL" id="CAMXCT030003057">
    <property type="protein sequence ID" value="CAL4789488.1"/>
    <property type="molecule type" value="Genomic_DNA"/>
</dbReference>
<evidence type="ECO:0000259" key="4">
    <source>
        <dbReference type="Pfam" id="PF08241"/>
    </source>
</evidence>
<proteinExistence type="inferred from homology"/>
<dbReference type="SUPFAM" id="SSF53335">
    <property type="entry name" value="S-adenosyl-L-methionine-dependent methyltransferases"/>
    <property type="match status" value="1"/>
</dbReference>
<protein>
    <submittedName>
        <fullName evidence="7">Methyltransferase-like protein 13</fullName>
    </submittedName>
</protein>
<dbReference type="EMBL" id="CAMXCT020003057">
    <property type="protein sequence ID" value="CAL1155551.1"/>
    <property type="molecule type" value="Genomic_DNA"/>
</dbReference>
<dbReference type="Proteomes" id="UP001152797">
    <property type="component" value="Unassembled WGS sequence"/>
</dbReference>
<dbReference type="GO" id="GO:0032259">
    <property type="term" value="P:methylation"/>
    <property type="evidence" value="ECO:0007669"/>
    <property type="project" value="UniProtKB-KW"/>
</dbReference>
<evidence type="ECO:0000313" key="8">
    <source>
        <dbReference type="Proteomes" id="UP001152797"/>
    </source>
</evidence>
<dbReference type="InterPro" id="IPR013216">
    <property type="entry name" value="Methyltransf_11"/>
</dbReference>
<dbReference type="AlphaFoldDB" id="A0A9P1D559"/>
<dbReference type="PANTHER" id="PTHR12176">
    <property type="entry name" value="SAM-DEPENDENT METHYLTRANSFERASE SUPERFAMILY PROTEIN"/>
    <property type="match status" value="1"/>
</dbReference>
<dbReference type="Pfam" id="PF08241">
    <property type="entry name" value="Methyltransf_11"/>
    <property type="match status" value="1"/>
</dbReference>
<dbReference type="CDD" id="cd02440">
    <property type="entry name" value="AdoMet_MTases"/>
    <property type="match status" value="1"/>
</dbReference>
<feature type="domain" description="Methyltransferase type 11" evidence="4">
    <location>
        <begin position="4"/>
        <end position="85"/>
    </location>
</feature>
<evidence type="ECO:0000256" key="2">
    <source>
        <dbReference type="ARBA" id="ARBA00022603"/>
    </source>
</evidence>
<evidence type="ECO:0000313" key="6">
    <source>
        <dbReference type="EMBL" id="CAL1155551.1"/>
    </source>
</evidence>
<dbReference type="GO" id="GO:0008757">
    <property type="term" value="F:S-adenosylmethionine-dependent methyltransferase activity"/>
    <property type="evidence" value="ECO:0007669"/>
    <property type="project" value="InterPro"/>
</dbReference>
<organism evidence="5">
    <name type="scientific">Cladocopium goreaui</name>
    <dbReference type="NCBI Taxonomy" id="2562237"/>
    <lineage>
        <taxon>Eukaryota</taxon>
        <taxon>Sar</taxon>
        <taxon>Alveolata</taxon>
        <taxon>Dinophyceae</taxon>
        <taxon>Suessiales</taxon>
        <taxon>Symbiodiniaceae</taxon>
        <taxon>Cladocopium</taxon>
    </lineage>
</organism>
<gene>
    <name evidence="5" type="ORF">C1SCF055_LOCUS28147</name>
</gene>
<comment type="similarity">
    <text evidence="1">Belongs to the methyltransferase superfamily.</text>
</comment>
<evidence type="ECO:0000256" key="1">
    <source>
        <dbReference type="ARBA" id="ARBA00008361"/>
    </source>
</evidence>
<keyword evidence="2 7" id="KW-0489">Methyltransferase</keyword>
<evidence type="ECO:0000256" key="3">
    <source>
        <dbReference type="ARBA" id="ARBA00022679"/>
    </source>
</evidence>
<dbReference type="OrthoDB" id="411785at2759"/>
<accession>A0A9P1D559</accession>
<evidence type="ECO:0000313" key="7">
    <source>
        <dbReference type="EMBL" id="CAL4789488.1"/>
    </source>
</evidence>
<keyword evidence="3" id="KW-0808">Transferase</keyword>
<keyword evidence="8" id="KW-1185">Reference proteome</keyword>
<name>A0A9P1D559_9DINO</name>
<dbReference type="EMBL" id="CAMXCT010003057">
    <property type="protein sequence ID" value="CAI4002176.1"/>
    <property type="molecule type" value="Genomic_DNA"/>
</dbReference>
<reference evidence="6" key="2">
    <citation type="submission" date="2024-04" db="EMBL/GenBank/DDBJ databases">
        <authorList>
            <person name="Chen Y."/>
            <person name="Shah S."/>
            <person name="Dougan E. K."/>
            <person name="Thang M."/>
            <person name="Chan C."/>
        </authorList>
    </citation>
    <scope>NUCLEOTIDE SEQUENCE [LARGE SCALE GENOMIC DNA]</scope>
</reference>
<dbReference type="Gene3D" id="3.40.50.150">
    <property type="entry name" value="Vaccinia Virus protein VP39"/>
    <property type="match status" value="1"/>
</dbReference>
<comment type="caution">
    <text evidence="5">The sequence shown here is derived from an EMBL/GenBank/DDBJ whole genome shotgun (WGS) entry which is preliminary data.</text>
</comment>
<sequence length="149" mass="16736">MAVEIWNVDYAEAAITRARATAGRRKLRHVVADLRALPEETFREKSFDVVVDKGTMDALFCAGPSSVQRFTAELRRVLRPGGMVLLMSGVATGEEILEIFRNWTTVLDGSPYITEEGEASINLRSRLFVFLRPRDDDDTGRQRHPASEP</sequence>
<dbReference type="InterPro" id="IPR029063">
    <property type="entry name" value="SAM-dependent_MTases_sf"/>
</dbReference>
<reference evidence="5" key="1">
    <citation type="submission" date="2022-10" db="EMBL/GenBank/DDBJ databases">
        <authorList>
            <person name="Chen Y."/>
            <person name="Dougan E. K."/>
            <person name="Chan C."/>
            <person name="Rhodes N."/>
            <person name="Thang M."/>
        </authorList>
    </citation>
    <scope>NUCLEOTIDE SEQUENCE</scope>
</reference>
<dbReference type="InterPro" id="IPR051419">
    <property type="entry name" value="Lys/N-term_MeTrsfase_sf"/>
</dbReference>
<evidence type="ECO:0000313" key="5">
    <source>
        <dbReference type="EMBL" id="CAI4002176.1"/>
    </source>
</evidence>